<accession>A0A5C6A4J2</accession>
<keyword evidence="5" id="KW-1185">Reference proteome</keyword>
<name>A0A5C6A4J2_9BACT</name>
<gene>
    <name evidence="4" type="ORF">Pla100_38280</name>
</gene>
<dbReference type="EMBL" id="SJPM01000008">
    <property type="protein sequence ID" value="TWT94218.1"/>
    <property type="molecule type" value="Genomic_DNA"/>
</dbReference>
<feature type="signal peptide" evidence="3">
    <location>
        <begin position="1"/>
        <end position="23"/>
    </location>
</feature>
<feature type="chain" id="PRO_5023012543" description="Pilus assembly protein, PilO" evidence="3">
    <location>
        <begin position="24"/>
        <end position="358"/>
    </location>
</feature>
<feature type="region of interest" description="Disordered" evidence="2">
    <location>
        <begin position="231"/>
        <end position="261"/>
    </location>
</feature>
<evidence type="ECO:0000256" key="3">
    <source>
        <dbReference type="SAM" id="SignalP"/>
    </source>
</evidence>
<organism evidence="4 5">
    <name type="scientific">Neorhodopirellula pilleata</name>
    <dbReference type="NCBI Taxonomy" id="2714738"/>
    <lineage>
        <taxon>Bacteria</taxon>
        <taxon>Pseudomonadati</taxon>
        <taxon>Planctomycetota</taxon>
        <taxon>Planctomycetia</taxon>
        <taxon>Pirellulales</taxon>
        <taxon>Pirellulaceae</taxon>
        <taxon>Neorhodopirellula</taxon>
    </lineage>
</organism>
<keyword evidence="3" id="KW-0732">Signal</keyword>
<dbReference type="Proteomes" id="UP000316213">
    <property type="component" value="Unassembled WGS sequence"/>
</dbReference>
<evidence type="ECO:0008006" key="6">
    <source>
        <dbReference type="Google" id="ProtNLM"/>
    </source>
</evidence>
<dbReference type="AlphaFoldDB" id="A0A5C6A4J2"/>
<dbReference type="RefSeq" id="WP_146579165.1">
    <property type="nucleotide sequence ID" value="NZ_SJPM01000008.1"/>
</dbReference>
<proteinExistence type="predicted"/>
<comment type="caution">
    <text evidence="4">The sequence shown here is derived from an EMBL/GenBank/DDBJ whole genome shotgun (WGS) entry which is preliminary data.</text>
</comment>
<dbReference type="OrthoDB" id="213434at2"/>
<evidence type="ECO:0000256" key="1">
    <source>
        <dbReference type="SAM" id="Coils"/>
    </source>
</evidence>
<sequence precursor="true">MSRSVRMLSAALVASLLFGLSSSGPMDWITGPIAHQQVLLTDAKNSLRAKELEMRRAEISIAQLQDKRSESLHRDPSKAQVSYQEYLIRMSDRFGLESVVVSSGQPEAVEGLGHLLHFNIEGAGATSSIGKWIDGFFRTETLHRLARLQVYQSLGPDSPTHRFAMNVEVLTLASGSDGPDVLPVRLPPVGVADDLFASHDIFRRPQPKIAKAVETSPSTASIWGNFLAQLPKSSEPDPERAAPKTKSNPPEPKPDPRKSVRFVGVIGNGNSRVAMFMDSRNGKRFALGRNETLTSFGINSEIVQIQSNSIVLEGTDLHEGHAEEVNVSDAVCLYNLSLGALLAEATLQPVYGKSPGGR</sequence>
<keyword evidence="1" id="KW-0175">Coiled coil</keyword>
<evidence type="ECO:0000313" key="4">
    <source>
        <dbReference type="EMBL" id="TWT94218.1"/>
    </source>
</evidence>
<evidence type="ECO:0000313" key="5">
    <source>
        <dbReference type="Proteomes" id="UP000316213"/>
    </source>
</evidence>
<reference evidence="4 5" key="1">
    <citation type="submission" date="2019-02" db="EMBL/GenBank/DDBJ databases">
        <title>Deep-cultivation of Planctomycetes and their phenomic and genomic characterization uncovers novel biology.</title>
        <authorList>
            <person name="Wiegand S."/>
            <person name="Jogler M."/>
            <person name="Boedeker C."/>
            <person name="Pinto D."/>
            <person name="Vollmers J."/>
            <person name="Rivas-Marin E."/>
            <person name="Kohn T."/>
            <person name="Peeters S.H."/>
            <person name="Heuer A."/>
            <person name="Rast P."/>
            <person name="Oberbeckmann S."/>
            <person name="Bunk B."/>
            <person name="Jeske O."/>
            <person name="Meyerdierks A."/>
            <person name="Storesund J.E."/>
            <person name="Kallscheuer N."/>
            <person name="Luecker S."/>
            <person name="Lage O.M."/>
            <person name="Pohl T."/>
            <person name="Merkel B.J."/>
            <person name="Hornburger P."/>
            <person name="Mueller R.-W."/>
            <person name="Bruemmer F."/>
            <person name="Labrenz M."/>
            <person name="Spormann A.M."/>
            <person name="Op Den Camp H."/>
            <person name="Overmann J."/>
            <person name="Amann R."/>
            <person name="Jetten M.S.M."/>
            <person name="Mascher T."/>
            <person name="Medema M.H."/>
            <person name="Devos D.P."/>
            <person name="Kaster A.-K."/>
            <person name="Ovreas L."/>
            <person name="Rohde M."/>
            <person name="Galperin M.Y."/>
            <person name="Jogler C."/>
        </authorList>
    </citation>
    <scope>NUCLEOTIDE SEQUENCE [LARGE SCALE GENOMIC DNA]</scope>
    <source>
        <strain evidence="4 5">Pla100</strain>
    </source>
</reference>
<feature type="coiled-coil region" evidence="1">
    <location>
        <begin position="40"/>
        <end position="67"/>
    </location>
</feature>
<protein>
    <recommendedName>
        <fullName evidence="6">Pilus assembly protein, PilO</fullName>
    </recommendedName>
</protein>
<evidence type="ECO:0000256" key="2">
    <source>
        <dbReference type="SAM" id="MobiDB-lite"/>
    </source>
</evidence>